<keyword evidence="1" id="KW-0472">Membrane</keyword>
<reference evidence="2" key="1">
    <citation type="journal article" date="2005" name="PLoS Biol.">
        <title>The genomes of Oryza sativa: a history of duplications.</title>
        <authorList>
            <person name="Yu J."/>
            <person name="Wang J."/>
            <person name="Lin W."/>
            <person name="Li S."/>
            <person name="Li H."/>
            <person name="Zhou J."/>
            <person name="Ni P."/>
            <person name="Dong W."/>
            <person name="Hu S."/>
            <person name="Zeng C."/>
            <person name="Zhang J."/>
            <person name="Zhang Y."/>
            <person name="Li R."/>
            <person name="Xu Z."/>
            <person name="Li S."/>
            <person name="Li X."/>
            <person name="Zheng H."/>
            <person name="Cong L."/>
            <person name="Lin L."/>
            <person name="Yin J."/>
            <person name="Geng J."/>
            <person name="Li G."/>
            <person name="Shi J."/>
            <person name="Liu J."/>
            <person name="Lv H."/>
            <person name="Li J."/>
            <person name="Wang J."/>
            <person name="Deng Y."/>
            <person name="Ran L."/>
            <person name="Shi X."/>
            <person name="Wang X."/>
            <person name="Wu Q."/>
            <person name="Li C."/>
            <person name="Ren X."/>
            <person name="Wang J."/>
            <person name="Wang X."/>
            <person name="Li D."/>
            <person name="Liu D."/>
            <person name="Zhang X."/>
            <person name="Ji Z."/>
            <person name="Zhao W."/>
            <person name="Sun Y."/>
            <person name="Zhang Z."/>
            <person name="Bao J."/>
            <person name="Han Y."/>
            <person name="Dong L."/>
            <person name="Ji J."/>
            <person name="Chen P."/>
            <person name="Wu S."/>
            <person name="Liu J."/>
            <person name="Xiao Y."/>
            <person name="Bu D."/>
            <person name="Tan J."/>
            <person name="Yang L."/>
            <person name="Ye C."/>
            <person name="Zhang J."/>
            <person name="Xu J."/>
            <person name="Zhou Y."/>
            <person name="Yu Y."/>
            <person name="Zhang B."/>
            <person name="Zhuang S."/>
            <person name="Wei H."/>
            <person name="Liu B."/>
            <person name="Lei M."/>
            <person name="Yu H."/>
            <person name="Li Y."/>
            <person name="Xu H."/>
            <person name="Wei S."/>
            <person name="He X."/>
            <person name="Fang L."/>
            <person name="Zhang Z."/>
            <person name="Zhang Y."/>
            <person name="Huang X."/>
            <person name="Su Z."/>
            <person name="Tong W."/>
            <person name="Li J."/>
            <person name="Tong Z."/>
            <person name="Li S."/>
            <person name="Ye J."/>
            <person name="Wang L."/>
            <person name="Fang L."/>
            <person name="Lei T."/>
            <person name="Chen C."/>
            <person name="Chen H."/>
            <person name="Xu Z."/>
            <person name="Li H."/>
            <person name="Huang H."/>
            <person name="Zhang F."/>
            <person name="Xu H."/>
            <person name="Li N."/>
            <person name="Zhao C."/>
            <person name="Li S."/>
            <person name="Dong L."/>
            <person name="Huang Y."/>
            <person name="Li L."/>
            <person name="Xi Y."/>
            <person name="Qi Q."/>
            <person name="Li W."/>
            <person name="Zhang B."/>
            <person name="Hu W."/>
            <person name="Zhang Y."/>
            <person name="Tian X."/>
            <person name="Jiao Y."/>
            <person name="Liang X."/>
            <person name="Jin J."/>
            <person name="Gao L."/>
            <person name="Zheng W."/>
            <person name="Hao B."/>
            <person name="Liu S."/>
            <person name="Wang W."/>
            <person name="Yuan L."/>
            <person name="Cao M."/>
            <person name="McDermott J."/>
            <person name="Samudrala R."/>
            <person name="Wang J."/>
            <person name="Wong G.K."/>
            <person name="Yang H."/>
        </authorList>
    </citation>
    <scope>NUCLEOTIDE SEQUENCE [LARGE SCALE GENOMIC DNA]</scope>
</reference>
<name>A3CFX8_ORYSJ</name>
<reference evidence="2" key="2">
    <citation type="submission" date="2008-12" db="EMBL/GenBank/DDBJ databases">
        <title>Improved gene annotation of the rice (Oryza sativa) genomes.</title>
        <authorList>
            <person name="Wang J."/>
            <person name="Li R."/>
            <person name="Fan W."/>
            <person name="Huang Q."/>
            <person name="Zhang J."/>
            <person name="Zhou Y."/>
            <person name="Hu Y."/>
            <person name="Zi S."/>
            <person name="Li J."/>
            <person name="Ni P."/>
            <person name="Zheng H."/>
            <person name="Zhang Y."/>
            <person name="Zhao M."/>
            <person name="Hao Q."/>
            <person name="McDermott J."/>
            <person name="Samudrala R."/>
            <person name="Kristiansen K."/>
            <person name="Wong G.K.-S."/>
        </authorList>
    </citation>
    <scope>NUCLEOTIDE SEQUENCE</scope>
</reference>
<protein>
    <submittedName>
        <fullName evidence="2">Uncharacterized protein</fullName>
    </submittedName>
</protein>
<evidence type="ECO:0000256" key="1">
    <source>
        <dbReference type="SAM" id="Phobius"/>
    </source>
</evidence>
<organism evidence="2">
    <name type="scientific">Oryza sativa subsp. japonica</name>
    <name type="common">Rice</name>
    <dbReference type="NCBI Taxonomy" id="39947"/>
    <lineage>
        <taxon>Eukaryota</taxon>
        <taxon>Viridiplantae</taxon>
        <taxon>Streptophyta</taxon>
        <taxon>Embryophyta</taxon>
        <taxon>Tracheophyta</taxon>
        <taxon>Spermatophyta</taxon>
        <taxon>Magnoliopsida</taxon>
        <taxon>Liliopsida</taxon>
        <taxon>Poales</taxon>
        <taxon>Poaceae</taxon>
        <taxon>BOP clade</taxon>
        <taxon>Oryzoideae</taxon>
        <taxon>Oryzeae</taxon>
        <taxon>Oryzinae</taxon>
        <taxon>Oryza</taxon>
        <taxon>Oryza sativa</taxon>
    </lineage>
</organism>
<keyword evidence="1" id="KW-0812">Transmembrane</keyword>
<dbReference type="Proteomes" id="UP000007752">
    <property type="component" value="Chromosome 12"/>
</dbReference>
<evidence type="ECO:0000313" key="2">
    <source>
        <dbReference type="EMBL" id="EAZ19991.1"/>
    </source>
</evidence>
<dbReference type="AlphaFoldDB" id="A3CFX8"/>
<accession>A3CFX8</accession>
<dbReference type="EMBL" id="CM000149">
    <property type="protein sequence ID" value="EAZ19991.1"/>
    <property type="molecule type" value="Genomic_DNA"/>
</dbReference>
<gene>
    <name evidence="2" type="ORF">OsJ_35585</name>
</gene>
<proteinExistence type="predicted"/>
<sequence>MAAGGAAPLRITGGRQLVVLLLLLTTTLFVFDAAHDRHGLRREGLSGRHRRHTPTVSSLTHLLAQMEYHHARRVPNKPVGDRSAVSAI</sequence>
<feature type="transmembrane region" description="Helical" evidence="1">
    <location>
        <begin position="17"/>
        <end position="34"/>
    </location>
</feature>
<keyword evidence="1" id="KW-1133">Transmembrane helix</keyword>